<reference evidence="3 4" key="1">
    <citation type="submission" date="2019-02" db="EMBL/GenBank/DDBJ databases">
        <title>Sequencing the genomes of 1000 actinobacteria strains.</title>
        <authorList>
            <person name="Klenk H.-P."/>
        </authorList>
    </citation>
    <scope>NUCLEOTIDE SEQUENCE [LARGE SCALE GENOMIC DNA]</scope>
    <source>
        <strain evidence="3 4">DSM 45612</strain>
    </source>
</reference>
<organism evidence="3 4">
    <name type="scientific">Micromonospora kangleipakensis</name>
    <dbReference type="NCBI Taxonomy" id="1077942"/>
    <lineage>
        <taxon>Bacteria</taxon>
        <taxon>Bacillati</taxon>
        <taxon>Actinomycetota</taxon>
        <taxon>Actinomycetes</taxon>
        <taxon>Micromonosporales</taxon>
        <taxon>Micromonosporaceae</taxon>
        <taxon>Micromonospora</taxon>
    </lineage>
</organism>
<dbReference type="InterPro" id="IPR028087">
    <property type="entry name" value="Tad_N"/>
</dbReference>
<proteinExistence type="predicted"/>
<name>A0A4V2GCJ3_9ACTN</name>
<comment type="caution">
    <text evidence="3">The sequence shown here is derived from an EMBL/GenBank/DDBJ whole genome shotgun (WGS) entry which is preliminary data.</text>
</comment>
<keyword evidence="1" id="KW-0812">Transmembrane</keyword>
<evidence type="ECO:0000313" key="4">
    <source>
        <dbReference type="Proteomes" id="UP000294114"/>
    </source>
</evidence>
<protein>
    <submittedName>
        <fullName evidence="3">Putative Flp pilus-assembly TadE/G-like protein</fullName>
    </submittedName>
</protein>
<keyword evidence="1" id="KW-1133">Transmembrane helix</keyword>
<feature type="transmembrane region" description="Helical" evidence="1">
    <location>
        <begin position="20"/>
        <end position="42"/>
    </location>
</feature>
<accession>A0A4V2GCJ3</accession>
<dbReference type="Proteomes" id="UP000294114">
    <property type="component" value="Unassembled WGS sequence"/>
</dbReference>
<evidence type="ECO:0000259" key="2">
    <source>
        <dbReference type="Pfam" id="PF13400"/>
    </source>
</evidence>
<gene>
    <name evidence="3" type="ORF">EV384_0675</name>
</gene>
<keyword evidence="4" id="KW-1185">Reference proteome</keyword>
<sequence length="373" mass="38751">MPVNRRLRARILGARGDRGAVATTVALLLGSGVLLGMAALVVDLGNLYVERGQLQNGADAGAIKVAQICATDPADCSPDVTDFDDVVDRYADRNANDGAAAATVCGRGGELPACAPWENRLTDCVGPPPVGGSYVEVHTSTRGDDDSTVLPPVFAQAVVGGYEGAQVGACSRVAWGPPARATTLALAVSICDWNRYTTDTTDGRQYDEEEAVLPVYDETAPKACGVAGTSAENLGGYRWLEDADRECRATASIAEADGYSVSTGDSRPRGRADDCDKALASLRTSKQPVLVPVFDQVTGRGGTARYHVSGFAAFVVTGWHLPTSKVPSRLTGQDSCADEERSCIFGYFTQTLVPGGGAIGGPDLGAHVVAPIG</sequence>
<feature type="domain" description="Putative Flp pilus-assembly TadG-like N-terminal" evidence="2">
    <location>
        <begin position="23"/>
        <end position="65"/>
    </location>
</feature>
<evidence type="ECO:0000313" key="3">
    <source>
        <dbReference type="EMBL" id="RZU72316.1"/>
    </source>
</evidence>
<dbReference type="RefSeq" id="WP_130330002.1">
    <property type="nucleotide sequence ID" value="NZ_SHLD01000001.1"/>
</dbReference>
<dbReference type="OrthoDB" id="5187898at2"/>
<dbReference type="EMBL" id="SHLD01000001">
    <property type="protein sequence ID" value="RZU72316.1"/>
    <property type="molecule type" value="Genomic_DNA"/>
</dbReference>
<dbReference type="AlphaFoldDB" id="A0A4V2GCJ3"/>
<evidence type="ECO:0000256" key="1">
    <source>
        <dbReference type="SAM" id="Phobius"/>
    </source>
</evidence>
<dbReference type="Pfam" id="PF13400">
    <property type="entry name" value="Tad"/>
    <property type="match status" value="1"/>
</dbReference>
<keyword evidence="1" id="KW-0472">Membrane</keyword>